<evidence type="ECO:0000313" key="1">
    <source>
        <dbReference type="EMBL" id="UAV84581.1"/>
    </source>
</evidence>
<organism evidence="1 2">
    <name type="scientific">Pseudomonas phage PHB09</name>
    <dbReference type="NCBI Taxonomy" id="2867265"/>
    <lineage>
        <taxon>Viruses</taxon>
        <taxon>Duplodnaviria</taxon>
        <taxon>Heunggongvirae</taxon>
        <taxon>Uroviricota</taxon>
        <taxon>Caudoviricetes</taxon>
        <taxon>Vandenendeviridae</taxon>
        <taxon>Gorskivirinae</taxon>
        <taxon>Dilongvirus</taxon>
        <taxon>Dilongvirus PHB09</taxon>
    </lineage>
</organism>
<name>A0AAE8XCV2_9CAUD</name>
<sequence>MIAIGTKVRVITTGEEGYHFFDKGQIVTRIKDPAHGYEDEDFQTFQNENGQLQWLEESDYELL</sequence>
<gene>
    <name evidence="1" type="ORF">PHB09_085</name>
</gene>
<dbReference type="EMBL" id="OK040171">
    <property type="protein sequence ID" value="UAV84581.1"/>
    <property type="molecule type" value="Genomic_DNA"/>
</dbReference>
<protein>
    <submittedName>
        <fullName evidence="1">Uncharacterized protein</fullName>
    </submittedName>
</protein>
<keyword evidence="2" id="KW-1185">Reference proteome</keyword>
<reference evidence="1" key="1">
    <citation type="submission" date="2021-09" db="EMBL/GenBank/DDBJ databases">
        <authorList>
            <person name="Liu Y."/>
        </authorList>
    </citation>
    <scope>NUCLEOTIDE SEQUENCE</scope>
</reference>
<evidence type="ECO:0000313" key="2">
    <source>
        <dbReference type="Proteomes" id="UP000827914"/>
    </source>
</evidence>
<accession>A0AAE8XCV2</accession>
<proteinExistence type="predicted"/>
<dbReference type="Proteomes" id="UP000827914">
    <property type="component" value="Segment"/>
</dbReference>